<dbReference type="PANTHER" id="PTHR31346">
    <property type="entry name" value="MULTIPLE ORGANELLAR RNA EDITING FACTOR 2, CHLOROPLASTIC-RELATED-RELATED"/>
    <property type="match status" value="1"/>
</dbReference>
<evidence type="ECO:0000313" key="4">
    <source>
        <dbReference type="EnsemblPlants" id="ONIVA04G23280.1"/>
    </source>
</evidence>
<feature type="region of interest" description="Disordered" evidence="2">
    <location>
        <begin position="1"/>
        <end position="49"/>
    </location>
</feature>
<feature type="compositionally biased region" description="Pro residues" evidence="2">
    <location>
        <begin position="618"/>
        <end position="637"/>
    </location>
</feature>
<keyword evidence="1" id="KW-0809">Transit peptide</keyword>
<dbReference type="Gramene" id="ONIVA04G23280.1">
    <property type="protein sequence ID" value="ONIVA04G23280.1"/>
    <property type="gene ID" value="ONIVA04G23280"/>
</dbReference>
<keyword evidence="5" id="KW-1185">Reference proteome</keyword>
<feature type="compositionally biased region" description="Basic and acidic residues" evidence="2">
    <location>
        <begin position="998"/>
        <end position="1021"/>
    </location>
</feature>
<dbReference type="PANTHER" id="PTHR31346:SF37">
    <property type="entry name" value="MULTIPLE ORGANELLAR RNA EDITING FACTOR 2 CHLOROPLASTIC"/>
    <property type="match status" value="1"/>
</dbReference>
<dbReference type="OMA" id="DRKRWNV"/>
<name>A0A0E0H5I7_ORYNI</name>
<dbReference type="Pfam" id="PF21864">
    <property type="entry name" value="MORF_dom"/>
    <property type="match status" value="2"/>
</dbReference>
<feature type="domain" description="MORF/ORRM1/DAG-like MORF" evidence="3">
    <location>
        <begin position="85"/>
        <end position="119"/>
    </location>
</feature>
<dbReference type="InterPro" id="IPR054059">
    <property type="entry name" value="MORF/ORRM1/DAG-like_MORF"/>
</dbReference>
<dbReference type="HOGENOM" id="CLU_296028_0_0_1"/>
<organism evidence="4">
    <name type="scientific">Oryza nivara</name>
    <name type="common">Indian wild rice</name>
    <name type="synonym">Oryza sativa f. spontanea</name>
    <dbReference type="NCBI Taxonomy" id="4536"/>
    <lineage>
        <taxon>Eukaryota</taxon>
        <taxon>Viridiplantae</taxon>
        <taxon>Streptophyta</taxon>
        <taxon>Embryophyta</taxon>
        <taxon>Tracheophyta</taxon>
        <taxon>Spermatophyta</taxon>
        <taxon>Magnoliopsida</taxon>
        <taxon>Liliopsida</taxon>
        <taxon>Poales</taxon>
        <taxon>Poaceae</taxon>
        <taxon>BOP clade</taxon>
        <taxon>Oryzoideae</taxon>
        <taxon>Oryzeae</taxon>
        <taxon>Oryzinae</taxon>
        <taxon>Oryza</taxon>
    </lineage>
</organism>
<evidence type="ECO:0000256" key="2">
    <source>
        <dbReference type="SAM" id="MobiDB-lite"/>
    </source>
</evidence>
<dbReference type="InterPro" id="IPR039206">
    <property type="entry name" value="MORF/ORRM1/DAG-like"/>
</dbReference>
<feature type="region of interest" description="Disordered" evidence="2">
    <location>
        <begin position="985"/>
        <end position="1021"/>
    </location>
</feature>
<dbReference type="AlphaFoldDB" id="A0A0E0H5I7"/>
<dbReference type="Proteomes" id="UP000006591">
    <property type="component" value="Chromosome 4"/>
</dbReference>
<proteinExistence type="predicted"/>
<feature type="compositionally biased region" description="Low complexity" evidence="2">
    <location>
        <begin position="585"/>
        <end position="607"/>
    </location>
</feature>
<feature type="compositionally biased region" description="Low complexity" evidence="2">
    <location>
        <begin position="429"/>
        <end position="450"/>
    </location>
</feature>
<evidence type="ECO:0000256" key="1">
    <source>
        <dbReference type="ARBA" id="ARBA00022946"/>
    </source>
</evidence>
<dbReference type="EnsemblPlants" id="ONIVA04G23280.1">
    <property type="protein sequence ID" value="ONIVA04G23280.1"/>
    <property type="gene ID" value="ONIVA04G23280"/>
</dbReference>
<evidence type="ECO:0000313" key="5">
    <source>
        <dbReference type="Proteomes" id="UP000006591"/>
    </source>
</evidence>
<dbReference type="GO" id="GO:0016554">
    <property type="term" value="P:cytidine to uridine editing"/>
    <property type="evidence" value="ECO:0007669"/>
    <property type="project" value="InterPro"/>
</dbReference>
<dbReference type="STRING" id="4536.A0A0E0H5I7"/>
<protein>
    <recommendedName>
        <fullName evidence="3">MORF/ORRM1/DAG-like MORF domain-containing protein</fullName>
    </recommendedName>
</protein>
<feature type="compositionally biased region" description="Low complexity" evidence="2">
    <location>
        <begin position="1"/>
        <end position="37"/>
    </location>
</feature>
<feature type="compositionally biased region" description="Low complexity" evidence="2">
    <location>
        <begin position="505"/>
        <end position="520"/>
    </location>
</feature>
<feature type="compositionally biased region" description="Basic and acidic residues" evidence="2">
    <location>
        <begin position="398"/>
        <end position="428"/>
    </location>
</feature>
<dbReference type="GO" id="GO:0005739">
    <property type="term" value="C:mitochondrion"/>
    <property type="evidence" value="ECO:0007669"/>
    <property type="project" value="TreeGrafter"/>
</dbReference>
<sequence>MATAAAAARAVAAAGRPAQGVPLSRRLTTASSSSARPLRPRGGRAAGSVRCMARRPESSYSPLRSGQGGDRAPTEMAPLFPGCDYEHWLIVMDKPGGEGATKQQMIDCYIQTLAKVVGRTMLILDDWWVVACSEEEAKKKIYNVSCERYFGFGCEIDEETSNKLEGLPGVLFVLPDSYVDAENKDYGAELFVNGEIVQRSPERQRRVEPVPQRAQDRPRRAPRARIGDDAAEEEDGSIGVEFDLLYDTFYASPSDKMGEPEEMDEVEQVSSDLKSLKTLYGLLHRGPTDETLDETSRAFMTKMLDDITGQTLLRQAKERGRGLHRGASPPAAPRVGAEDGSSTRRLGRMDSGLSVNLVPPPLAPRHGSQRGGRGAAATTKLSSSTDAAVTIRSSIRPSSREFMERSPRRAGEAENDRKEVADAARPSRGELSSMERGSSSRRSLSREPSSAVQERGHGPHRGASPPAAMRVGAEGSSTRRIKRLDSRLSASMVSRRGTPRGGRGAATPKLSSSTDAAATTCSRIRLNSDLTERSLRRASEADEDESPRQRRGKGKEKEKADDDAASVSMGRPSRPPRRALNRINSGSTYSSSSPPEPTSSTSGYTSSWVPPRDKVPSWVPPPPRGNAPSWVPPPPQPRGNAPSWVPPPPQSRGIAPPEYGFQVSGVSRISCHLRLERRVERMRRFKEKLGTVFHHLHHHHHFGPSGSNEGAPPLLSRDVHDNGHHRPSPWKVLGGVLHRATRRGEKKTRSVPADRRGGVEHMLLHMWDKRRAMAKQRGDGGGGGVGRALFQMWGKRRAAAKRRGGGVGRALFQMWVKRRATAKRRRRACAVPNFQMWVQRRAMAKRRRRACAVPNVGQTAGDDGEAAWQRRRRRARAVPHVGETAGDRKRWNVGYGKPVEGQEAALVAAGEATAPFRTWKGIAEQYSAPLNAKESITCLNNLPLTADLWWLPGVLFVLPDSYVDAENKDYGAELFVNGEIVQRSPERRRRVEPVPQRAQDRPRYSDRTRYVKRRENQAYQR</sequence>
<reference evidence="4" key="1">
    <citation type="submission" date="2015-04" db="UniProtKB">
        <authorList>
            <consortium name="EnsemblPlants"/>
        </authorList>
    </citation>
    <scope>IDENTIFICATION</scope>
    <source>
        <strain evidence="4">SL10</strain>
    </source>
</reference>
<feature type="compositionally biased region" description="Basic and acidic residues" evidence="2">
    <location>
        <begin position="530"/>
        <end position="540"/>
    </location>
</feature>
<feature type="region of interest" description="Disordered" evidence="2">
    <location>
        <begin position="201"/>
        <end position="235"/>
    </location>
</feature>
<feature type="domain" description="MORF/ORRM1/DAG-like MORF" evidence="3">
    <location>
        <begin position="133"/>
        <end position="189"/>
    </location>
</feature>
<dbReference type="eggNOG" id="ENOG502QPXC">
    <property type="taxonomic scope" value="Eukaryota"/>
</dbReference>
<evidence type="ECO:0000259" key="3">
    <source>
        <dbReference type="Pfam" id="PF21864"/>
    </source>
</evidence>
<feature type="compositionally biased region" description="Polar residues" evidence="2">
    <location>
        <begin position="379"/>
        <end position="397"/>
    </location>
</feature>
<feature type="compositionally biased region" description="Basic and acidic residues" evidence="2">
    <location>
        <begin position="201"/>
        <end position="219"/>
    </location>
</feature>
<reference evidence="4" key="2">
    <citation type="submission" date="2018-04" db="EMBL/GenBank/DDBJ databases">
        <title>OnivRS2 (Oryza nivara Reference Sequence Version 2).</title>
        <authorList>
            <person name="Zhang J."/>
            <person name="Kudrna D."/>
            <person name="Lee S."/>
            <person name="Talag J."/>
            <person name="Rajasekar S."/>
            <person name="Welchert J."/>
            <person name="Hsing Y.-I."/>
            <person name="Wing R.A."/>
        </authorList>
    </citation>
    <scope>NUCLEOTIDE SEQUENCE [LARGE SCALE GENOMIC DNA]</scope>
    <source>
        <strain evidence="4">SL10</strain>
    </source>
</reference>
<feature type="region of interest" description="Disordered" evidence="2">
    <location>
        <begin position="317"/>
        <end position="659"/>
    </location>
</feature>
<accession>A0A0E0H5I7</accession>
<dbReference type="GO" id="GO:0080156">
    <property type="term" value="P:mitochondrial mRNA modification"/>
    <property type="evidence" value="ECO:0007669"/>
    <property type="project" value="TreeGrafter"/>
</dbReference>